<name>A0A2I1IGX2_9MICO</name>
<sequence>MQNLQKKLTRVLAVGLVLIMGFVLAGCEGVAAGKLNIDLSFDKEGRLTGTYKLVVDTALIEKELPASGASLNKDEVSKQLDRLVDDLESDAPEGMTVEKIDTESEAGLNITLDKVPSGEFDIDGLEGPDALVNVNSDFISVGLANPVQPEALLNHGLPADPSEVLTEAQMTLTLPGNIDHDTGGEVNGNTVTYDLLTYDDFAIAVSAPLSSGPFAATGFPWMFMAILIGGTVLPIIIGAVIVVIVVKRQKKQRPAPASPGASMAYPPQGQQSANPGQVPHGGQNPPRGYPGQQPPQNPPHGSGPTPPNPPQR</sequence>
<comment type="caution">
    <text evidence="4">The sequence shown here is derived from an EMBL/GenBank/DDBJ whole genome shotgun (WGS) entry which is preliminary data.</text>
</comment>
<gene>
    <name evidence="4" type="ORF">CYJ40_06455</name>
</gene>
<evidence type="ECO:0000256" key="2">
    <source>
        <dbReference type="SAM" id="Phobius"/>
    </source>
</evidence>
<organism evidence="4 5">
    <name type="scientific">Brevibacterium ravenspurgense</name>
    <dbReference type="NCBI Taxonomy" id="479117"/>
    <lineage>
        <taxon>Bacteria</taxon>
        <taxon>Bacillati</taxon>
        <taxon>Actinomycetota</taxon>
        <taxon>Actinomycetes</taxon>
        <taxon>Micrococcales</taxon>
        <taxon>Brevibacteriaceae</taxon>
        <taxon>Brevibacterium</taxon>
    </lineage>
</organism>
<dbReference type="AlphaFoldDB" id="A0A2I1IGX2"/>
<proteinExistence type="predicted"/>
<evidence type="ECO:0000259" key="3">
    <source>
        <dbReference type="Pfam" id="PF21946"/>
    </source>
</evidence>
<evidence type="ECO:0000313" key="4">
    <source>
        <dbReference type="EMBL" id="PKY70363.1"/>
    </source>
</evidence>
<feature type="compositionally biased region" description="Low complexity" evidence="1">
    <location>
        <begin position="281"/>
        <end position="291"/>
    </location>
</feature>
<feature type="region of interest" description="Disordered" evidence="1">
    <location>
        <begin position="253"/>
        <end position="312"/>
    </location>
</feature>
<keyword evidence="2" id="KW-0812">Transmembrane</keyword>
<dbReference type="InterPro" id="IPR053807">
    <property type="entry name" value="LppM"/>
</dbReference>
<keyword evidence="2" id="KW-0472">Membrane</keyword>
<protein>
    <recommendedName>
        <fullName evidence="3">LppM domain-containing protein</fullName>
    </recommendedName>
</protein>
<dbReference type="EMBL" id="PKGO01000005">
    <property type="protein sequence ID" value="PKY70363.1"/>
    <property type="molecule type" value="Genomic_DNA"/>
</dbReference>
<dbReference type="Pfam" id="PF21946">
    <property type="entry name" value="LppM"/>
    <property type="match status" value="1"/>
</dbReference>
<accession>A0A2I1IGX2</accession>
<evidence type="ECO:0000256" key="1">
    <source>
        <dbReference type="SAM" id="MobiDB-lite"/>
    </source>
</evidence>
<dbReference type="PROSITE" id="PS51257">
    <property type="entry name" value="PROKAR_LIPOPROTEIN"/>
    <property type="match status" value="1"/>
</dbReference>
<keyword evidence="2" id="KW-1133">Transmembrane helix</keyword>
<dbReference type="Proteomes" id="UP000242755">
    <property type="component" value="Unassembled WGS sequence"/>
</dbReference>
<reference evidence="4 5" key="1">
    <citation type="submission" date="2017-12" db="EMBL/GenBank/DDBJ databases">
        <title>Phylogenetic diversity of female urinary microbiome.</title>
        <authorList>
            <person name="Thomas-White K."/>
            <person name="Wolfe A.J."/>
        </authorList>
    </citation>
    <scope>NUCLEOTIDE SEQUENCE [LARGE SCALE GENOMIC DNA]</scope>
    <source>
        <strain evidence="4 5">UMB0426</strain>
    </source>
</reference>
<feature type="domain" description="LppM" evidence="3">
    <location>
        <begin position="34"/>
        <end position="195"/>
    </location>
</feature>
<feature type="transmembrane region" description="Helical" evidence="2">
    <location>
        <begin position="221"/>
        <end position="246"/>
    </location>
</feature>
<dbReference type="RefSeq" id="WP_101672457.1">
    <property type="nucleotide sequence ID" value="NZ_PKGO01000005.1"/>
</dbReference>
<evidence type="ECO:0000313" key="5">
    <source>
        <dbReference type="Proteomes" id="UP000242755"/>
    </source>
</evidence>